<keyword evidence="3" id="KW-1185">Reference proteome</keyword>
<reference evidence="2" key="1">
    <citation type="submission" date="2020-10" db="EMBL/GenBank/DDBJ databases">
        <authorList>
            <person name="Abbas A."/>
            <person name="Razzaq R."/>
            <person name="Waqas M."/>
            <person name="Abbas N."/>
            <person name="Nielsen T.K."/>
            <person name="Hansen L.H."/>
            <person name="Hussain S."/>
            <person name="Shahid M."/>
        </authorList>
    </citation>
    <scope>NUCLEOTIDE SEQUENCE</scope>
    <source>
        <strain evidence="2">S14</strain>
    </source>
</reference>
<evidence type="ECO:0000313" key="3">
    <source>
        <dbReference type="Proteomes" id="UP001181622"/>
    </source>
</evidence>
<dbReference type="EMBL" id="JADBEO010000001">
    <property type="protein sequence ID" value="MDR4305038.1"/>
    <property type="molecule type" value="Genomic_DNA"/>
</dbReference>
<evidence type="ECO:0000313" key="2">
    <source>
        <dbReference type="EMBL" id="MDR4305038.1"/>
    </source>
</evidence>
<name>A0ABU1DAH6_9HYPH</name>
<feature type="compositionally biased region" description="Basic and acidic residues" evidence="1">
    <location>
        <begin position="1"/>
        <end position="14"/>
    </location>
</feature>
<feature type="compositionally biased region" description="Basic and acidic residues" evidence="1">
    <location>
        <begin position="56"/>
        <end position="81"/>
    </location>
</feature>
<dbReference type="RefSeq" id="WP_309388090.1">
    <property type="nucleotide sequence ID" value="NZ_JADBEO010000001.1"/>
</dbReference>
<organism evidence="2 3">
    <name type="scientific">Chelatococcus sambhunathii</name>
    <dbReference type="NCBI Taxonomy" id="363953"/>
    <lineage>
        <taxon>Bacteria</taxon>
        <taxon>Pseudomonadati</taxon>
        <taxon>Pseudomonadota</taxon>
        <taxon>Alphaproteobacteria</taxon>
        <taxon>Hyphomicrobiales</taxon>
        <taxon>Chelatococcaceae</taxon>
        <taxon>Chelatococcus</taxon>
    </lineage>
</organism>
<sequence>MAGETRFRSDETATHVRSKSPVDAPAQDLEIEEYDRRRSEGSHPEQADEDGDQSGDEERHERRPEGPYKDPADEAKQGEVK</sequence>
<feature type="compositionally biased region" description="Basic and acidic residues" evidence="1">
    <location>
        <begin position="34"/>
        <end position="46"/>
    </location>
</feature>
<comment type="caution">
    <text evidence="2">The sequence shown here is derived from an EMBL/GenBank/DDBJ whole genome shotgun (WGS) entry which is preliminary data.</text>
</comment>
<proteinExistence type="predicted"/>
<protein>
    <submittedName>
        <fullName evidence="2">Uncharacterized protein</fullName>
    </submittedName>
</protein>
<gene>
    <name evidence="2" type="ORF">IHQ68_00145</name>
</gene>
<feature type="region of interest" description="Disordered" evidence="1">
    <location>
        <begin position="1"/>
        <end position="81"/>
    </location>
</feature>
<accession>A0ABU1DAH6</accession>
<evidence type="ECO:0000256" key="1">
    <source>
        <dbReference type="SAM" id="MobiDB-lite"/>
    </source>
</evidence>
<dbReference type="Proteomes" id="UP001181622">
    <property type="component" value="Unassembled WGS sequence"/>
</dbReference>